<keyword evidence="1" id="KW-0812">Transmembrane</keyword>
<keyword evidence="1" id="KW-1133">Transmembrane helix</keyword>
<evidence type="ECO:0000313" key="3">
    <source>
        <dbReference type="Proteomes" id="UP000503840"/>
    </source>
</evidence>
<evidence type="ECO:0000313" key="2">
    <source>
        <dbReference type="EMBL" id="GFM32028.1"/>
    </source>
</evidence>
<proteinExistence type="predicted"/>
<accession>A0A7J0BES6</accession>
<protein>
    <submittedName>
        <fullName evidence="2">Uncharacterized protein</fullName>
    </submittedName>
</protein>
<keyword evidence="1" id="KW-0472">Membrane</keyword>
<feature type="transmembrane region" description="Helical" evidence="1">
    <location>
        <begin position="12"/>
        <end position="29"/>
    </location>
</feature>
<evidence type="ECO:0000256" key="1">
    <source>
        <dbReference type="SAM" id="Phobius"/>
    </source>
</evidence>
<dbReference type="Proteomes" id="UP000503840">
    <property type="component" value="Unassembled WGS sequence"/>
</dbReference>
<dbReference type="AlphaFoldDB" id="A0A7J0BES6"/>
<gene>
    <name evidence="2" type="ORF">DSM101010T_03930</name>
</gene>
<comment type="caution">
    <text evidence="2">The sequence shown here is derived from an EMBL/GenBank/DDBJ whole genome shotgun (WGS) entry which is preliminary data.</text>
</comment>
<sequence>MPDIQFNSQTAGYFAIALLFLLTSTFIVWQRLARARESQMPEAGLDNGTPTPPDGLCATTLWIANYSASPVFIRNIHIDVGTFAGNEVRNLMGQIRHYEKSEDIQRPLMLTVEPQTRRDEPVAFHARVGSPVEAVLQGNNGTYDIHIRQLFPR</sequence>
<name>A0A7J0BES6_9BACT</name>
<organism evidence="2 3">
    <name type="scientific">Desulfovibrio subterraneus</name>
    <dbReference type="NCBI Taxonomy" id="2718620"/>
    <lineage>
        <taxon>Bacteria</taxon>
        <taxon>Pseudomonadati</taxon>
        <taxon>Thermodesulfobacteriota</taxon>
        <taxon>Desulfovibrionia</taxon>
        <taxon>Desulfovibrionales</taxon>
        <taxon>Desulfovibrionaceae</taxon>
        <taxon>Desulfovibrio</taxon>
    </lineage>
</organism>
<reference evidence="2 3" key="1">
    <citation type="submission" date="2020-05" db="EMBL/GenBank/DDBJ databases">
        <title>Draft genome sequence of Desulfovibrio sp. strain HN2T.</title>
        <authorList>
            <person name="Ueno A."/>
            <person name="Tamazawa S."/>
            <person name="Tamamura S."/>
            <person name="Murakami T."/>
            <person name="Kiyama T."/>
            <person name="Inomata H."/>
            <person name="Amano Y."/>
            <person name="Miyakawa K."/>
            <person name="Tamaki H."/>
            <person name="Naganuma T."/>
            <person name="Kaneko K."/>
        </authorList>
    </citation>
    <scope>NUCLEOTIDE SEQUENCE [LARGE SCALE GENOMIC DNA]</scope>
    <source>
        <strain evidence="2 3">HN2</strain>
    </source>
</reference>
<keyword evidence="3" id="KW-1185">Reference proteome</keyword>
<dbReference type="RefSeq" id="WP_174403705.1">
    <property type="nucleotide sequence ID" value="NZ_BLVO01000004.1"/>
</dbReference>
<dbReference type="EMBL" id="BLVO01000004">
    <property type="protein sequence ID" value="GFM32028.1"/>
    <property type="molecule type" value="Genomic_DNA"/>
</dbReference>